<dbReference type="InterPro" id="IPR007278">
    <property type="entry name" value="DUF397"/>
</dbReference>
<dbReference type="EMBL" id="CP032698">
    <property type="protein sequence ID" value="AYG82858.1"/>
    <property type="molecule type" value="Genomic_DNA"/>
</dbReference>
<reference evidence="2 3" key="1">
    <citation type="submission" date="2018-10" db="EMBL/GenBank/DDBJ databases">
        <title>Relationship between Morphology and Antimicrobial Activity in Streptomyces.</title>
        <authorList>
            <person name="Kang H.J."/>
            <person name="Kim S.B."/>
        </authorList>
    </citation>
    <scope>NUCLEOTIDE SEQUENCE [LARGE SCALE GENOMIC DNA]</scope>
    <source>
        <strain evidence="2 3">BH38</strain>
    </source>
</reference>
<evidence type="ECO:0000259" key="1">
    <source>
        <dbReference type="Pfam" id="PF04149"/>
    </source>
</evidence>
<proteinExistence type="predicted"/>
<evidence type="ECO:0000313" key="3">
    <source>
        <dbReference type="Proteomes" id="UP000271554"/>
    </source>
</evidence>
<keyword evidence="3" id="KW-1185">Reference proteome</keyword>
<evidence type="ECO:0000313" key="2">
    <source>
        <dbReference type="EMBL" id="AYG82858.1"/>
    </source>
</evidence>
<dbReference type="KEGG" id="shun:DWB77_05046"/>
<sequence length="92" mass="9791">MTTDRIIPRASALTGWRKSSYSGPDEGSCVEIADTDWRKSSYSGPDEGDCVEIADGHTTVPVRDSKNPDGPALLLGAESFTAFIDALKDSAL</sequence>
<feature type="domain" description="DUF397" evidence="1">
    <location>
        <begin position="36"/>
        <end position="88"/>
    </location>
</feature>
<dbReference type="AlphaFoldDB" id="A0A387HPF7"/>
<dbReference type="Proteomes" id="UP000271554">
    <property type="component" value="Chromosome"/>
</dbReference>
<feature type="domain" description="DUF397" evidence="1">
    <location>
        <begin position="15"/>
        <end position="34"/>
    </location>
</feature>
<dbReference type="Pfam" id="PF04149">
    <property type="entry name" value="DUF397"/>
    <property type="match status" value="2"/>
</dbReference>
<accession>A0A387HPF7</accession>
<gene>
    <name evidence="2" type="ORF">DWB77_05046</name>
</gene>
<name>A0A387HPF7_9ACTN</name>
<organism evidence="2 3">
    <name type="scientific">Streptomyces hundungensis</name>
    <dbReference type="NCBI Taxonomy" id="1077946"/>
    <lineage>
        <taxon>Bacteria</taxon>
        <taxon>Bacillati</taxon>
        <taxon>Actinomycetota</taxon>
        <taxon>Actinomycetes</taxon>
        <taxon>Kitasatosporales</taxon>
        <taxon>Streptomycetaceae</taxon>
        <taxon>Streptomyces</taxon>
    </lineage>
</organism>
<dbReference type="OrthoDB" id="4570646at2"/>
<protein>
    <recommendedName>
        <fullName evidence="1">DUF397 domain-containing protein</fullName>
    </recommendedName>
</protein>
<dbReference type="RefSeq" id="WP_120723373.1">
    <property type="nucleotide sequence ID" value="NZ_CP032698.1"/>
</dbReference>